<gene>
    <name evidence="2" type="ORF">MGAL_10B053845</name>
</gene>
<comment type="caution">
    <text evidence="2">The sequence shown here is derived from an EMBL/GenBank/DDBJ whole genome shotgun (WGS) entry which is preliminary data.</text>
</comment>
<dbReference type="OrthoDB" id="10031171at2759"/>
<accession>A0A8B6CXN9</accession>
<proteinExistence type="predicted"/>
<dbReference type="EMBL" id="UYJE01002486">
    <property type="protein sequence ID" value="VDI11095.1"/>
    <property type="molecule type" value="Genomic_DNA"/>
</dbReference>
<dbReference type="AlphaFoldDB" id="A0A8B6CXN9"/>
<name>A0A8B6CXN9_MYTGA</name>
<sequence>MIDISKPKEQFYFRFHFQKVNIDYRHINNQIMAKKMGNEMIKPTEENQNMTADVSSDLNRQAEDNQKHVKNLISQLTAATGENDKINKSLQDENRLLRAENKRKDGNISVLQEEVHKLKTKDTKVQKEYHKLSETEGKLQKAEKTIKFLRKENDDQDRNYLKTIQDLEDKLSELSREPKIEEGCFIDHHKSLEDQVKHLTIENKDHRDRIDTLETKCRRLQELNSTLEQERNTLKQQIDTWVAKKHSTVHIQMYAAVNKELCDKMMTELENMLSMQFELNDSIIEIEKYKDPPPDSRVPLIVICINASRLGTDVNQALSHVNRSRTIAVVVLHHKEYHALPRQPSEKMLIGSDYKHIGAIVDIAYLTTKGVYPCDMNEKSLDRLVNFIKVNSQSK</sequence>
<protein>
    <submittedName>
        <fullName evidence="2">Uncharacterized protein</fullName>
    </submittedName>
</protein>
<keyword evidence="3" id="KW-1185">Reference proteome</keyword>
<reference evidence="2" key="1">
    <citation type="submission" date="2018-11" db="EMBL/GenBank/DDBJ databases">
        <authorList>
            <person name="Alioto T."/>
            <person name="Alioto T."/>
        </authorList>
    </citation>
    <scope>NUCLEOTIDE SEQUENCE</scope>
</reference>
<dbReference type="Proteomes" id="UP000596742">
    <property type="component" value="Unassembled WGS sequence"/>
</dbReference>
<keyword evidence="1" id="KW-0175">Coiled coil</keyword>
<evidence type="ECO:0000313" key="2">
    <source>
        <dbReference type="EMBL" id="VDI11095.1"/>
    </source>
</evidence>
<evidence type="ECO:0000313" key="3">
    <source>
        <dbReference type="Proteomes" id="UP000596742"/>
    </source>
</evidence>
<evidence type="ECO:0000256" key="1">
    <source>
        <dbReference type="SAM" id="Coils"/>
    </source>
</evidence>
<organism evidence="2 3">
    <name type="scientific">Mytilus galloprovincialis</name>
    <name type="common">Mediterranean mussel</name>
    <dbReference type="NCBI Taxonomy" id="29158"/>
    <lineage>
        <taxon>Eukaryota</taxon>
        <taxon>Metazoa</taxon>
        <taxon>Spiralia</taxon>
        <taxon>Lophotrochozoa</taxon>
        <taxon>Mollusca</taxon>
        <taxon>Bivalvia</taxon>
        <taxon>Autobranchia</taxon>
        <taxon>Pteriomorphia</taxon>
        <taxon>Mytilida</taxon>
        <taxon>Mytiloidea</taxon>
        <taxon>Mytilidae</taxon>
        <taxon>Mytilinae</taxon>
        <taxon>Mytilus</taxon>
    </lineage>
</organism>
<feature type="coiled-coil region" evidence="1">
    <location>
        <begin position="87"/>
        <end position="244"/>
    </location>
</feature>